<dbReference type="Proteomes" id="UP000251075">
    <property type="component" value="Unassembled WGS sequence"/>
</dbReference>
<organism evidence="7 8">
    <name type="scientific">Paramagnetospirillum kuznetsovii</name>
    <dbReference type="NCBI Taxonomy" id="2053833"/>
    <lineage>
        <taxon>Bacteria</taxon>
        <taxon>Pseudomonadati</taxon>
        <taxon>Pseudomonadota</taxon>
        <taxon>Alphaproteobacteria</taxon>
        <taxon>Rhodospirillales</taxon>
        <taxon>Magnetospirillaceae</taxon>
        <taxon>Paramagnetospirillum</taxon>
    </lineage>
</organism>
<dbReference type="InterPro" id="IPR052162">
    <property type="entry name" value="Sensor_kinase/Photoreceptor"/>
</dbReference>
<dbReference type="Pfam" id="PF00512">
    <property type="entry name" value="HisKA"/>
    <property type="match status" value="1"/>
</dbReference>
<dbReference type="InterPro" id="IPR036097">
    <property type="entry name" value="HisK_dim/P_sf"/>
</dbReference>
<dbReference type="EC" id="2.7.13.3" evidence="2"/>
<dbReference type="SUPFAM" id="SSF55874">
    <property type="entry name" value="ATPase domain of HSP90 chaperone/DNA topoisomerase II/histidine kinase"/>
    <property type="match status" value="1"/>
</dbReference>
<dbReference type="CDD" id="cd00082">
    <property type="entry name" value="HisKA"/>
    <property type="match status" value="1"/>
</dbReference>
<reference evidence="7 8" key="1">
    <citation type="submission" date="2017-11" db="EMBL/GenBank/DDBJ databases">
        <title>Draft genome sequence of magnetotactic bacterium Magnetospirillum kuznetsovii LBB-42.</title>
        <authorList>
            <person name="Grouzdev D.S."/>
            <person name="Rysina M.S."/>
            <person name="Baslerov R.V."/>
            <person name="Koziaeva V."/>
        </authorList>
    </citation>
    <scope>NUCLEOTIDE SEQUENCE [LARGE SCALE GENOMIC DNA]</scope>
    <source>
        <strain evidence="7 8">LBB-42</strain>
    </source>
</reference>
<evidence type="ECO:0000313" key="7">
    <source>
        <dbReference type="EMBL" id="RAU21350.1"/>
    </source>
</evidence>
<dbReference type="Gene3D" id="1.10.287.130">
    <property type="match status" value="1"/>
</dbReference>
<dbReference type="Gene3D" id="3.30.565.10">
    <property type="entry name" value="Histidine kinase-like ATPase, C-terminal domain"/>
    <property type="match status" value="1"/>
</dbReference>
<evidence type="ECO:0000256" key="1">
    <source>
        <dbReference type="ARBA" id="ARBA00000085"/>
    </source>
</evidence>
<keyword evidence="5" id="KW-0418">Kinase</keyword>
<dbReference type="PANTHER" id="PTHR43304:SF1">
    <property type="entry name" value="PAC DOMAIN-CONTAINING PROTEIN"/>
    <property type="match status" value="1"/>
</dbReference>
<dbReference type="AlphaFoldDB" id="A0A364NWJ0"/>
<dbReference type="EMBL" id="PGTO01000011">
    <property type="protein sequence ID" value="RAU21350.1"/>
    <property type="molecule type" value="Genomic_DNA"/>
</dbReference>
<dbReference type="PROSITE" id="PS50109">
    <property type="entry name" value="HIS_KIN"/>
    <property type="match status" value="1"/>
</dbReference>
<accession>A0A364NWJ0</accession>
<dbReference type="PANTHER" id="PTHR43304">
    <property type="entry name" value="PHYTOCHROME-LIKE PROTEIN CPH1"/>
    <property type="match status" value="1"/>
</dbReference>
<dbReference type="SMART" id="SM00387">
    <property type="entry name" value="HATPase_c"/>
    <property type="match status" value="1"/>
</dbReference>
<keyword evidence="8" id="KW-1185">Reference proteome</keyword>
<dbReference type="GO" id="GO:0000155">
    <property type="term" value="F:phosphorelay sensor kinase activity"/>
    <property type="evidence" value="ECO:0007669"/>
    <property type="project" value="InterPro"/>
</dbReference>
<evidence type="ECO:0000259" key="6">
    <source>
        <dbReference type="PROSITE" id="PS50109"/>
    </source>
</evidence>
<evidence type="ECO:0000256" key="3">
    <source>
        <dbReference type="ARBA" id="ARBA00022553"/>
    </source>
</evidence>
<dbReference type="PRINTS" id="PR00344">
    <property type="entry name" value="BCTRLSENSOR"/>
</dbReference>
<keyword evidence="4" id="KW-0808">Transferase</keyword>
<feature type="domain" description="Histidine kinase" evidence="6">
    <location>
        <begin position="55"/>
        <end position="270"/>
    </location>
</feature>
<dbReference type="InterPro" id="IPR003594">
    <property type="entry name" value="HATPase_dom"/>
</dbReference>
<gene>
    <name evidence="7" type="ORF">CU669_13895</name>
</gene>
<protein>
    <recommendedName>
        <fullName evidence="2">histidine kinase</fullName>
        <ecNumber evidence="2">2.7.13.3</ecNumber>
    </recommendedName>
</protein>
<dbReference type="InterPro" id="IPR005467">
    <property type="entry name" value="His_kinase_dom"/>
</dbReference>
<proteinExistence type="predicted"/>
<evidence type="ECO:0000256" key="5">
    <source>
        <dbReference type="ARBA" id="ARBA00022777"/>
    </source>
</evidence>
<dbReference type="SUPFAM" id="SSF47384">
    <property type="entry name" value="Homodimeric domain of signal transducing histidine kinase"/>
    <property type="match status" value="1"/>
</dbReference>
<name>A0A364NWJ0_9PROT</name>
<dbReference type="InterPro" id="IPR036890">
    <property type="entry name" value="HATPase_C_sf"/>
</dbReference>
<keyword evidence="3" id="KW-0597">Phosphoprotein</keyword>
<comment type="caution">
    <text evidence="7">The sequence shown here is derived from an EMBL/GenBank/DDBJ whole genome shotgun (WGS) entry which is preliminary data.</text>
</comment>
<comment type="catalytic activity">
    <reaction evidence="1">
        <text>ATP + protein L-histidine = ADP + protein N-phospho-L-histidine.</text>
        <dbReference type="EC" id="2.7.13.3"/>
    </reaction>
</comment>
<dbReference type="Pfam" id="PF02518">
    <property type="entry name" value="HATPase_c"/>
    <property type="match status" value="1"/>
</dbReference>
<evidence type="ECO:0000256" key="2">
    <source>
        <dbReference type="ARBA" id="ARBA00012438"/>
    </source>
</evidence>
<evidence type="ECO:0000256" key="4">
    <source>
        <dbReference type="ARBA" id="ARBA00022679"/>
    </source>
</evidence>
<dbReference type="OrthoDB" id="9808408at2"/>
<evidence type="ECO:0000313" key="8">
    <source>
        <dbReference type="Proteomes" id="UP000251075"/>
    </source>
</evidence>
<dbReference type="InterPro" id="IPR004358">
    <property type="entry name" value="Sig_transdc_His_kin-like_C"/>
</dbReference>
<dbReference type="InterPro" id="IPR003661">
    <property type="entry name" value="HisK_dim/P_dom"/>
</dbReference>
<dbReference type="SMART" id="SM00388">
    <property type="entry name" value="HisKA"/>
    <property type="match status" value="1"/>
</dbReference>
<sequence>MRLLARWIGAVLERDLSNQEILAAKDAAEAAQSNLALEAHKLAQSNADLEQFAYVASHDLRTPLRNIISYSQLLEHRYKERLDSDADEFIGFIVDNGKRMTVLITDLLEYSRIASQSKQLMPVAAADSLRQALDNLRTTIEEEGVEISVGAMPVVMSEPSLMVSLFQNLLGNGIKYRHPDRKPRLSVAAQRLDDGPWRFSVADNGIGIEPQYFDKIFEIFQRLAPNSDTVGTGIGLAMCRRIVHRCNGAIWLESNPDGGTTFFFTLEDGAVSPRV</sequence>